<dbReference type="AlphaFoldDB" id="A0A7X3HCC6"/>
<proteinExistence type="predicted"/>
<dbReference type="RefSeq" id="WP_160482693.1">
    <property type="nucleotide sequence ID" value="NZ_WTFN01000094.1"/>
</dbReference>
<dbReference type="Proteomes" id="UP000461288">
    <property type="component" value="Unassembled WGS sequence"/>
</dbReference>
<organism evidence="1 2">
    <name type="scientific">Metapseudomonas otitidis</name>
    <dbReference type="NCBI Taxonomy" id="319939"/>
    <lineage>
        <taxon>Bacteria</taxon>
        <taxon>Pseudomonadati</taxon>
        <taxon>Pseudomonadota</taxon>
        <taxon>Gammaproteobacteria</taxon>
        <taxon>Pseudomonadales</taxon>
        <taxon>Pseudomonadaceae</taxon>
        <taxon>Metapseudomonas</taxon>
    </lineage>
</organism>
<gene>
    <name evidence="1" type="ORF">GO594_25730</name>
</gene>
<comment type="caution">
    <text evidence="1">The sequence shown here is derived from an EMBL/GenBank/DDBJ whole genome shotgun (WGS) entry which is preliminary data.</text>
</comment>
<accession>A0A7X3HCC6</accession>
<sequence>MFERIICCGHGLGITTATYEAGDVQGMVSFSASETRTCVMSTIGPINAIRDCVLTHRHHAAPGRRVVIGEQVMDCS</sequence>
<dbReference type="EMBL" id="WTFN01000094">
    <property type="protein sequence ID" value="MWK59402.1"/>
    <property type="molecule type" value="Genomic_DNA"/>
</dbReference>
<name>A0A7X3HCC6_9GAMM</name>
<protein>
    <submittedName>
        <fullName evidence="1">Uncharacterized protein</fullName>
    </submittedName>
</protein>
<reference evidence="1 2" key="1">
    <citation type="submission" date="2019-12" db="EMBL/GenBank/DDBJ databases">
        <title>Draft genome sequence of Pseudomonas otitidis recovered from a chicken carcass.</title>
        <authorList>
            <person name="Vieira T.R."/>
            <person name="Oliviera E.F.C."/>
            <person name="Silva N.M.V."/>
            <person name="Sambrano G.E."/>
            <person name="Cibulski S.P."/>
            <person name="Cardoso M.R.I."/>
        </authorList>
    </citation>
    <scope>NUCLEOTIDE SEQUENCE [LARGE SCALE GENOMIC DNA]</scope>
    <source>
        <strain evidence="1 2">25_K</strain>
    </source>
</reference>
<evidence type="ECO:0000313" key="2">
    <source>
        <dbReference type="Proteomes" id="UP000461288"/>
    </source>
</evidence>
<evidence type="ECO:0000313" key="1">
    <source>
        <dbReference type="EMBL" id="MWK59402.1"/>
    </source>
</evidence>